<dbReference type="GO" id="GO:0005737">
    <property type="term" value="C:cytoplasm"/>
    <property type="evidence" value="ECO:0007669"/>
    <property type="project" value="UniProtKB-SubCell"/>
</dbReference>
<evidence type="ECO:0000256" key="5">
    <source>
        <dbReference type="ARBA" id="ARBA00021843"/>
    </source>
</evidence>
<dbReference type="Pfam" id="PF00561">
    <property type="entry name" value="Abhydrolase_1"/>
    <property type="match status" value="1"/>
</dbReference>
<evidence type="ECO:0000256" key="1">
    <source>
        <dbReference type="ARBA" id="ARBA00001585"/>
    </source>
</evidence>
<dbReference type="PRINTS" id="PR00793">
    <property type="entry name" value="PROAMNOPTASE"/>
</dbReference>
<keyword evidence="6" id="KW-0031">Aminopeptidase</keyword>
<comment type="subcellular location">
    <subcellularLocation>
        <location evidence="2">Cytoplasm</location>
    </subcellularLocation>
</comment>
<dbReference type="AlphaFoldDB" id="A0A266QDN3"/>
<keyword evidence="7" id="KW-0963">Cytoplasm</keyword>
<dbReference type="InterPro" id="IPR005944">
    <property type="entry name" value="Pro_iminopeptidase"/>
</dbReference>
<dbReference type="EMBL" id="NHNI01000001">
    <property type="protein sequence ID" value="OZY87983.1"/>
    <property type="molecule type" value="Genomic_DNA"/>
</dbReference>
<comment type="catalytic activity">
    <reaction evidence="1">
        <text>Release of N-terminal proline from a peptide.</text>
        <dbReference type="EC" id="3.4.11.5"/>
    </reaction>
</comment>
<evidence type="ECO:0000256" key="4">
    <source>
        <dbReference type="ARBA" id="ARBA00012568"/>
    </source>
</evidence>
<evidence type="ECO:0000256" key="6">
    <source>
        <dbReference type="ARBA" id="ARBA00022438"/>
    </source>
</evidence>
<evidence type="ECO:0000256" key="9">
    <source>
        <dbReference type="ARBA" id="ARBA00022801"/>
    </source>
</evidence>
<accession>A0A266QDN3</accession>
<sequence length="517" mass="56140">MRSTYAAFGLTLLVILSGCGEQHNHSSAATSILKPCPGFEETGKPPVVYGAQCGELTVKENPQDSHSADIQIAILRLPAISPVAQADPLFLIQGGPGGSSIEMANQLHGFFADVRKNRDLIFVDQRGTGKSNPLHCEKASLLDANLPDAAQQEKQLNIMRACAEQYKNVLPFYTTWHAVQDLDAVRVALGYQKINLWGVSYGTRVALEYSRQFGDNTRSIILDGVAPTAIALSKYSSRDMLAALKAVSNECMAQADCAEQYGNPLANAEIVYARLQAAEASGEPVEVLYQHPRHQQASVQRLTPRAFSMLMFMALYTRDMTVLLPEMIYQAEQENYGLLAALLALISEQSYKMNIAEAMHFSVVCNEDWPLISASDRETTPPFFGFNPLQDKAMICDFWPAATLPEDYWEPIRSATPALLLSGKFDPVTPQTWANQVADVLPNATALVVEGGNHGVSTEGCMPQIVAQFIEHASMDLVNTDCVKNIKPLPLVLGANRAASSSSLAASSAAMTEGAQP</sequence>
<dbReference type="InterPro" id="IPR000073">
    <property type="entry name" value="AB_hydrolase_1"/>
</dbReference>
<dbReference type="EC" id="3.4.11.5" evidence="4"/>
<dbReference type="InterPro" id="IPR029058">
    <property type="entry name" value="AB_hydrolase_fold"/>
</dbReference>
<gene>
    <name evidence="13" type="ORF">CBP51_08390</name>
</gene>
<evidence type="ECO:0000256" key="3">
    <source>
        <dbReference type="ARBA" id="ARBA00010088"/>
    </source>
</evidence>
<evidence type="ECO:0000313" key="13">
    <source>
        <dbReference type="EMBL" id="OZY87983.1"/>
    </source>
</evidence>
<feature type="domain" description="Peptidase S33 tripeptidyl aminopeptidase-like C-terminal" evidence="12">
    <location>
        <begin position="391"/>
        <end position="482"/>
    </location>
</feature>
<dbReference type="GO" id="GO:0006508">
    <property type="term" value="P:proteolysis"/>
    <property type="evidence" value="ECO:0007669"/>
    <property type="project" value="UniProtKB-KW"/>
</dbReference>
<dbReference type="Pfam" id="PF08386">
    <property type="entry name" value="Abhydrolase_4"/>
    <property type="match status" value="1"/>
</dbReference>
<dbReference type="Proteomes" id="UP000216101">
    <property type="component" value="Unassembled WGS sequence"/>
</dbReference>
<protein>
    <recommendedName>
        <fullName evidence="5">Proline iminopeptidase</fullName>
        <ecNumber evidence="4">3.4.11.5</ecNumber>
    </recommendedName>
    <alternativeName>
        <fullName evidence="10">Prolyl aminopeptidase</fullName>
    </alternativeName>
</protein>
<comment type="caution">
    <text evidence="13">The sequence shown here is derived from an EMBL/GenBank/DDBJ whole genome shotgun (WGS) entry which is preliminary data.</text>
</comment>
<evidence type="ECO:0000256" key="7">
    <source>
        <dbReference type="ARBA" id="ARBA00022490"/>
    </source>
</evidence>
<evidence type="ECO:0000259" key="11">
    <source>
        <dbReference type="Pfam" id="PF00561"/>
    </source>
</evidence>
<evidence type="ECO:0000259" key="12">
    <source>
        <dbReference type="Pfam" id="PF08386"/>
    </source>
</evidence>
<dbReference type="Gene3D" id="3.40.50.1820">
    <property type="entry name" value="alpha/beta hydrolase"/>
    <property type="match status" value="1"/>
</dbReference>
<dbReference type="PANTHER" id="PTHR43722:SF1">
    <property type="entry name" value="PROLINE IMINOPEPTIDASE"/>
    <property type="match status" value="1"/>
</dbReference>
<reference evidence="14" key="1">
    <citation type="submission" date="2017-05" db="EMBL/GenBank/DDBJ databases">
        <authorList>
            <person name="Barney B.M."/>
        </authorList>
    </citation>
    <scope>NUCLEOTIDE SEQUENCE [LARGE SCALE GENOMIC DNA]</scope>
    <source>
        <strain evidence="14">PSBB022</strain>
    </source>
</reference>
<dbReference type="PANTHER" id="PTHR43722">
    <property type="entry name" value="PROLINE IMINOPEPTIDASE"/>
    <property type="match status" value="1"/>
</dbReference>
<dbReference type="InterPro" id="IPR013595">
    <property type="entry name" value="Pept_S33_TAP-like_C"/>
</dbReference>
<dbReference type="SUPFAM" id="SSF53474">
    <property type="entry name" value="alpha/beta-Hydrolases"/>
    <property type="match status" value="1"/>
</dbReference>
<evidence type="ECO:0000313" key="14">
    <source>
        <dbReference type="Proteomes" id="UP000216101"/>
    </source>
</evidence>
<keyword evidence="9 13" id="KW-0378">Hydrolase</keyword>
<keyword evidence="8" id="KW-0645">Protease</keyword>
<evidence type="ECO:0000256" key="8">
    <source>
        <dbReference type="ARBA" id="ARBA00022670"/>
    </source>
</evidence>
<keyword evidence="14" id="KW-1185">Reference proteome</keyword>
<feature type="domain" description="AB hydrolase-1" evidence="11">
    <location>
        <begin position="88"/>
        <end position="225"/>
    </location>
</feature>
<evidence type="ECO:0000256" key="2">
    <source>
        <dbReference type="ARBA" id="ARBA00004496"/>
    </source>
</evidence>
<dbReference type="InterPro" id="IPR002410">
    <property type="entry name" value="Peptidase_S33"/>
</dbReference>
<name>A0A266QDN3_9GAMM</name>
<proteinExistence type="inferred from homology"/>
<comment type="similarity">
    <text evidence="3">Belongs to the peptidase S33 family.</text>
</comment>
<dbReference type="PROSITE" id="PS51257">
    <property type="entry name" value="PROKAR_LIPOPROTEIN"/>
    <property type="match status" value="1"/>
</dbReference>
<organism evidence="13 14">
    <name type="scientific">Cellvibrio mixtus</name>
    <dbReference type="NCBI Taxonomy" id="39650"/>
    <lineage>
        <taxon>Bacteria</taxon>
        <taxon>Pseudomonadati</taxon>
        <taxon>Pseudomonadota</taxon>
        <taxon>Gammaproteobacteria</taxon>
        <taxon>Cellvibrionales</taxon>
        <taxon>Cellvibrionaceae</taxon>
        <taxon>Cellvibrio</taxon>
    </lineage>
</organism>
<dbReference type="GO" id="GO:0004177">
    <property type="term" value="F:aminopeptidase activity"/>
    <property type="evidence" value="ECO:0007669"/>
    <property type="project" value="UniProtKB-KW"/>
</dbReference>
<evidence type="ECO:0000256" key="10">
    <source>
        <dbReference type="ARBA" id="ARBA00029605"/>
    </source>
</evidence>